<protein>
    <submittedName>
        <fullName evidence="2">Uncharacterized protein</fullName>
    </submittedName>
</protein>
<organism evidence="2 3">
    <name type="scientific">Hyphomicrobium facile</name>
    <dbReference type="NCBI Taxonomy" id="51670"/>
    <lineage>
        <taxon>Bacteria</taxon>
        <taxon>Pseudomonadati</taxon>
        <taxon>Pseudomonadota</taxon>
        <taxon>Alphaproteobacteria</taxon>
        <taxon>Hyphomicrobiales</taxon>
        <taxon>Hyphomicrobiaceae</taxon>
        <taxon>Hyphomicrobium</taxon>
    </lineage>
</organism>
<keyword evidence="3" id="KW-1185">Reference proteome</keyword>
<reference evidence="3" key="1">
    <citation type="submission" date="2016-10" db="EMBL/GenBank/DDBJ databases">
        <authorList>
            <person name="Varghese N."/>
            <person name="Submissions S."/>
        </authorList>
    </citation>
    <scope>NUCLEOTIDE SEQUENCE [LARGE SCALE GENOMIC DNA]</scope>
    <source>
        <strain evidence="3">DSM 1565</strain>
    </source>
</reference>
<proteinExistence type="predicted"/>
<keyword evidence="1" id="KW-0732">Signal</keyword>
<evidence type="ECO:0000313" key="3">
    <source>
        <dbReference type="Proteomes" id="UP000199423"/>
    </source>
</evidence>
<name>A0A1I7N3A1_9HYPH</name>
<dbReference type="RefSeq" id="WP_092865377.1">
    <property type="nucleotide sequence ID" value="NZ_FPCH01000001.1"/>
</dbReference>
<feature type="signal peptide" evidence="1">
    <location>
        <begin position="1"/>
        <end position="21"/>
    </location>
</feature>
<dbReference type="EMBL" id="FPCH01000001">
    <property type="protein sequence ID" value="SFV29115.1"/>
    <property type="molecule type" value="Genomic_DNA"/>
</dbReference>
<evidence type="ECO:0000313" key="2">
    <source>
        <dbReference type="EMBL" id="SFV29115.1"/>
    </source>
</evidence>
<evidence type="ECO:0000256" key="1">
    <source>
        <dbReference type="SAM" id="SignalP"/>
    </source>
</evidence>
<accession>A0A1I7N3A1</accession>
<dbReference type="OrthoDB" id="6080579at2"/>
<dbReference type="Proteomes" id="UP000199423">
    <property type="component" value="Unassembled WGS sequence"/>
</dbReference>
<dbReference type="AlphaFoldDB" id="A0A1I7N3A1"/>
<sequence>MTRTRSLSFAAFLLVTTSAWADDAIIKLPATPMPSAGPTTAAATEFCGDASGKAEDLIARYSSKAGLQQVYTSDLYVAFSDDPKNASVMYTFTTKNNPAHPAAVCRKVVHEGDALTVQMKVVCDGKEEPCAKLQNDFNVMTAKMQAEVDQQIAAGKK</sequence>
<gene>
    <name evidence="2" type="ORF">SAMN04488557_1172</name>
</gene>
<feature type="chain" id="PRO_5011797257" evidence="1">
    <location>
        <begin position="22"/>
        <end position="157"/>
    </location>
</feature>